<gene>
    <name evidence="7" type="ORF">Adt_43408</name>
</gene>
<protein>
    <recommendedName>
        <fullName evidence="4">SKP1-like protein</fullName>
    </recommendedName>
</protein>
<dbReference type="GO" id="GO:0016567">
    <property type="term" value="P:protein ubiquitination"/>
    <property type="evidence" value="ECO:0007669"/>
    <property type="project" value="UniProtKB-UniRule"/>
</dbReference>
<name>A0ABD1P7Z8_9LAMI</name>
<dbReference type="FunFam" id="3.30.710.10:FF:000026">
    <property type="entry name" value="E3 ubiquitin ligase complex SCF subunit"/>
    <property type="match status" value="1"/>
</dbReference>
<dbReference type="PANTHER" id="PTHR11165">
    <property type="entry name" value="SKP1"/>
    <property type="match status" value="1"/>
</dbReference>
<dbReference type="Pfam" id="PF01466">
    <property type="entry name" value="Skp1"/>
    <property type="match status" value="1"/>
</dbReference>
<evidence type="ECO:0000313" key="8">
    <source>
        <dbReference type="Proteomes" id="UP001604336"/>
    </source>
</evidence>
<dbReference type="EMBL" id="JBFOLK010000014">
    <property type="protein sequence ID" value="KAL2459988.1"/>
    <property type="molecule type" value="Genomic_DNA"/>
</dbReference>
<dbReference type="InterPro" id="IPR016897">
    <property type="entry name" value="SKP1"/>
</dbReference>
<sequence>MVVLRSSDQLIFEIDESVAFQLQLIKNAIEDGCAEPAIHVPNVTSKSLAKVIDYCKRHASATTDKTADGTPATIDKIADEDLKTFDAEFVKVDESILVELMKAANYLNIKSLLELICQTLADVIKDMTVNEIRQTFKIENDFTQREEEEVQKENAWAYE</sequence>
<evidence type="ECO:0000256" key="2">
    <source>
        <dbReference type="ARBA" id="ARBA00009993"/>
    </source>
</evidence>
<dbReference type="Pfam" id="PF03931">
    <property type="entry name" value="Skp1_POZ"/>
    <property type="match status" value="1"/>
</dbReference>
<dbReference type="AlphaFoldDB" id="A0ABD1P7Z8"/>
<evidence type="ECO:0000259" key="5">
    <source>
        <dbReference type="Pfam" id="PF01466"/>
    </source>
</evidence>
<dbReference type="SMART" id="SM00512">
    <property type="entry name" value="Skp1"/>
    <property type="match status" value="1"/>
</dbReference>
<dbReference type="CDD" id="cd18322">
    <property type="entry name" value="BTB_POZ_SKP1"/>
    <property type="match status" value="1"/>
</dbReference>
<dbReference type="InterPro" id="IPR001232">
    <property type="entry name" value="SKP1-like"/>
</dbReference>
<feature type="domain" description="SKP1 component POZ" evidence="6">
    <location>
        <begin position="1"/>
        <end position="59"/>
    </location>
</feature>
<evidence type="ECO:0000256" key="1">
    <source>
        <dbReference type="ARBA" id="ARBA00004906"/>
    </source>
</evidence>
<comment type="function">
    <text evidence="4">Involved in ubiquitination and subsequent proteasomal degradation of target proteins. Together with CUL1, RBX1 and a F-box protein, it forms a SCF E3 ubiquitin ligase complex. The functional specificity of this complex depends on the type of F-box protein. In the SCF complex, it serves as an adapter that links the F-box protein to CUL1.</text>
</comment>
<evidence type="ECO:0000256" key="4">
    <source>
        <dbReference type="PIRNR" id="PIRNR028729"/>
    </source>
</evidence>
<evidence type="ECO:0000313" key="7">
    <source>
        <dbReference type="EMBL" id="KAL2459988.1"/>
    </source>
</evidence>
<dbReference type="InterPro" id="IPR016073">
    <property type="entry name" value="Skp1_comp_POZ"/>
</dbReference>
<keyword evidence="3 4" id="KW-0833">Ubl conjugation pathway</keyword>
<reference evidence="8" key="1">
    <citation type="submission" date="2024-07" db="EMBL/GenBank/DDBJ databases">
        <title>Two chromosome-level genome assemblies of Korean endemic species Abeliophyllum distichum and Forsythia ovata (Oleaceae).</title>
        <authorList>
            <person name="Jang H."/>
        </authorList>
    </citation>
    <scope>NUCLEOTIDE SEQUENCE [LARGE SCALE GENOMIC DNA]</scope>
</reference>
<comment type="pathway">
    <text evidence="1 4">Protein modification; protein ubiquitination.</text>
</comment>
<keyword evidence="8" id="KW-1185">Reference proteome</keyword>
<dbReference type="SUPFAM" id="SSF54695">
    <property type="entry name" value="POZ domain"/>
    <property type="match status" value="1"/>
</dbReference>
<feature type="domain" description="SKP1 component dimerisation" evidence="5">
    <location>
        <begin position="110"/>
        <end position="157"/>
    </location>
</feature>
<dbReference type="GO" id="GO:0009867">
    <property type="term" value="P:jasmonic acid mediated signaling pathway"/>
    <property type="evidence" value="ECO:0007669"/>
    <property type="project" value="UniProtKB-ARBA"/>
</dbReference>
<comment type="subunit">
    <text evidence="4">Part of a SCF (SKP1-cullin-F-box) protein ligase complex.</text>
</comment>
<accession>A0ABD1P7Z8</accession>
<dbReference type="PIRSF" id="PIRSF028729">
    <property type="entry name" value="E3_ubiquit_lig_SCF_Skp"/>
    <property type="match status" value="1"/>
</dbReference>
<proteinExistence type="inferred from homology"/>
<dbReference type="InterPro" id="IPR011333">
    <property type="entry name" value="SKP1/BTB/POZ_sf"/>
</dbReference>
<dbReference type="InterPro" id="IPR016072">
    <property type="entry name" value="Skp1_comp_dimer"/>
</dbReference>
<evidence type="ECO:0000256" key="3">
    <source>
        <dbReference type="ARBA" id="ARBA00022786"/>
    </source>
</evidence>
<evidence type="ECO:0000259" key="6">
    <source>
        <dbReference type="Pfam" id="PF03931"/>
    </source>
</evidence>
<dbReference type="Proteomes" id="UP001604336">
    <property type="component" value="Unassembled WGS sequence"/>
</dbReference>
<organism evidence="7 8">
    <name type="scientific">Abeliophyllum distichum</name>
    <dbReference type="NCBI Taxonomy" id="126358"/>
    <lineage>
        <taxon>Eukaryota</taxon>
        <taxon>Viridiplantae</taxon>
        <taxon>Streptophyta</taxon>
        <taxon>Embryophyta</taxon>
        <taxon>Tracheophyta</taxon>
        <taxon>Spermatophyta</taxon>
        <taxon>Magnoliopsida</taxon>
        <taxon>eudicotyledons</taxon>
        <taxon>Gunneridae</taxon>
        <taxon>Pentapetalae</taxon>
        <taxon>asterids</taxon>
        <taxon>lamiids</taxon>
        <taxon>Lamiales</taxon>
        <taxon>Oleaceae</taxon>
        <taxon>Forsythieae</taxon>
        <taxon>Abeliophyllum</taxon>
    </lineage>
</organism>
<dbReference type="InterPro" id="IPR036296">
    <property type="entry name" value="SKP1-like_dim_sf"/>
</dbReference>
<comment type="caution">
    <text evidence="7">The sequence shown here is derived from an EMBL/GenBank/DDBJ whole genome shotgun (WGS) entry which is preliminary data.</text>
</comment>
<comment type="similarity">
    <text evidence="2 4">Belongs to the SKP1 family.</text>
</comment>
<dbReference type="SUPFAM" id="SSF81382">
    <property type="entry name" value="Skp1 dimerisation domain-like"/>
    <property type="match status" value="1"/>
</dbReference>
<dbReference type="Gene3D" id="3.30.710.10">
    <property type="entry name" value="Potassium Channel Kv1.1, Chain A"/>
    <property type="match status" value="1"/>
</dbReference>